<proteinExistence type="predicted"/>
<dbReference type="AlphaFoldDB" id="A0A077RGN8"/>
<evidence type="ECO:0000256" key="1">
    <source>
        <dbReference type="SAM" id="MobiDB-lite"/>
    </source>
</evidence>
<dbReference type="RefSeq" id="WP_326009758.1">
    <property type="nucleotide sequence ID" value="NZ_CP146481.1"/>
</dbReference>
<feature type="region of interest" description="Disordered" evidence="1">
    <location>
        <begin position="91"/>
        <end position="116"/>
    </location>
</feature>
<feature type="compositionally biased region" description="Basic and acidic residues" evidence="1">
    <location>
        <begin position="107"/>
        <end position="116"/>
    </location>
</feature>
<feature type="compositionally biased region" description="Acidic residues" evidence="1">
    <location>
        <begin position="95"/>
        <end position="106"/>
    </location>
</feature>
<evidence type="ECO:0000313" key="2">
    <source>
        <dbReference type="EMBL" id="CDL65133.1"/>
    </source>
</evidence>
<sequence length="116" mass="13656">MIKFEIKNQETGKVESYSKDVITMGEAERFYEWMENREKEVNKEKPDMKKVRKMERDYLVSLFEKQGLTEEDVLNNMGTKTYSHVLGEIFREISGEDEADSEDETSQEGKTEEQAQ</sequence>
<organism evidence="2">
    <name type="scientific">Staphylococcus xylosus</name>
    <dbReference type="NCBI Taxonomy" id="1288"/>
    <lineage>
        <taxon>Bacteria</taxon>
        <taxon>Bacillati</taxon>
        <taxon>Bacillota</taxon>
        <taxon>Bacilli</taxon>
        <taxon>Bacillales</taxon>
        <taxon>Staphylococcaceae</taxon>
        <taxon>Staphylococcus</taxon>
    </lineage>
</organism>
<dbReference type="EMBL" id="HG796218">
    <property type="protein sequence ID" value="CDL65133.1"/>
    <property type="molecule type" value="Genomic_DNA"/>
</dbReference>
<dbReference type="NCBIfam" id="NF047360">
    <property type="entry name" value="tail_chap_PVL"/>
    <property type="match status" value="1"/>
</dbReference>
<name>A0A077RGN8_STAXY</name>
<evidence type="ECO:0008006" key="3">
    <source>
        <dbReference type="Google" id="ProtNLM"/>
    </source>
</evidence>
<dbReference type="InterPro" id="IPR057006">
    <property type="entry name" value="Phage_TAC_19"/>
</dbReference>
<protein>
    <recommendedName>
        <fullName evidence="3">Gp48</fullName>
    </recommendedName>
</protein>
<dbReference type="Pfam" id="PF23857">
    <property type="entry name" value="Phage_TAC_19"/>
    <property type="match status" value="1"/>
</dbReference>
<reference evidence="2" key="1">
    <citation type="journal article" date="2014" name="Antimicrob. Agents Chemother.">
        <title>The Novel Macrolide-Lincosamide-Streptogramin B Resistance Gene erm(44) Is Associated with a Prophage in Staphylococcus xylosus.</title>
        <authorList>
            <person name="Wipf J.R."/>
            <person name="Schwendener S."/>
            <person name="Perreten V."/>
        </authorList>
    </citation>
    <scope>NUCLEOTIDE SEQUENCE</scope>
    <source>
        <strain evidence="2">JW4341</strain>
    </source>
</reference>
<accession>A0A077RGN8</accession>